<dbReference type="PANTHER" id="PTHR46060">
    <property type="entry name" value="MARINER MOS1 TRANSPOSASE-LIKE PROTEIN"/>
    <property type="match status" value="1"/>
</dbReference>
<dbReference type="EMBL" id="CABPRJ010000058">
    <property type="protein sequence ID" value="VVC27038.1"/>
    <property type="molecule type" value="Genomic_DNA"/>
</dbReference>
<dbReference type="InterPro" id="IPR001888">
    <property type="entry name" value="Transposase_1"/>
</dbReference>
<dbReference type="InterPro" id="IPR036397">
    <property type="entry name" value="RNaseH_sf"/>
</dbReference>
<dbReference type="OrthoDB" id="8195351at2759"/>
<dbReference type="Pfam" id="PF01359">
    <property type="entry name" value="Transposase_1"/>
    <property type="match status" value="1"/>
</dbReference>
<proteinExistence type="predicted"/>
<keyword evidence="2" id="KW-1185">Reference proteome</keyword>
<dbReference type="InterPro" id="IPR052709">
    <property type="entry name" value="Transposase-MT_Hybrid"/>
</dbReference>
<organism evidence="1 2">
    <name type="scientific">Cinara cedri</name>
    <dbReference type="NCBI Taxonomy" id="506608"/>
    <lineage>
        <taxon>Eukaryota</taxon>
        <taxon>Metazoa</taxon>
        <taxon>Ecdysozoa</taxon>
        <taxon>Arthropoda</taxon>
        <taxon>Hexapoda</taxon>
        <taxon>Insecta</taxon>
        <taxon>Pterygota</taxon>
        <taxon>Neoptera</taxon>
        <taxon>Paraneoptera</taxon>
        <taxon>Hemiptera</taxon>
        <taxon>Sternorrhyncha</taxon>
        <taxon>Aphidomorpha</taxon>
        <taxon>Aphidoidea</taxon>
        <taxon>Aphididae</taxon>
        <taxon>Lachninae</taxon>
        <taxon>Cinara</taxon>
    </lineage>
</organism>
<gene>
    <name evidence="1" type="ORF">CINCED_3A017237</name>
</gene>
<evidence type="ECO:0000313" key="1">
    <source>
        <dbReference type="EMBL" id="VVC27038.1"/>
    </source>
</evidence>
<dbReference type="Gene3D" id="3.30.420.10">
    <property type="entry name" value="Ribonuclease H-like superfamily/Ribonuclease H"/>
    <property type="match status" value="1"/>
</dbReference>
<reference evidence="1 2" key="1">
    <citation type="submission" date="2019-08" db="EMBL/GenBank/DDBJ databases">
        <authorList>
            <person name="Alioto T."/>
            <person name="Alioto T."/>
            <person name="Gomez Garrido J."/>
        </authorList>
    </citation>
    <scope>NUCLEOTIDE SEQUENCE [LARGE SCALE GENOMIC DNA]</scope>
</reference>
<name>A0A5E4M4H6_9HEMI</name>
<dbReference type="Proteomes" id="UP000325440">
    <property type="component" value="Unassembled WGS sequence"/>
</dbReference>
<dbReference type="PANTHER" id="PTHR46060:SF1">
    <property type="entry name" value="MARINER MOS1 TRANSPOSASE-LIKE PROTEIN"/>
    <property type="match status" value="1"/>
</dbReference>
<sequence length="141" mass="16744">MKKARMSKSKFKAMLIVFFDIWEIIFVKWVSSGQFVNQYYYKEVLIKLREGVKKKRSDLWKNGWVLHQDNAPAHRVFSIQRFLTEKNISILQHPPYSPDLASCDFFFFPKIKNVLKGTHFQRVDDIKMKTAELLKGLTEIN</sequence>
<evidence type="ECO:0000313" key="2">
    <source>
        <dbReference type="Proteomes" id="UP000325440"/>
    </source>
</evidence>
<dbReference type="GO" id="GO:0003676">
    <property type="term" value="F:nucleic acid binding"/>
    <property type="evidence" value="ECO:0007669"/>
    <property type="project" value="InterPro"/>
</dbReference>
<protein>
    <submittedName>
        <fullName evidence="1">Transposase, type 1</fullName>
    </submittedName>
</protein>
<accession>A0A5E4M4H6</accession>
<dbReference type="AlphaFoldDB" id="A0A5E4M4H6"/>